<feature type="repeat" description="WD" evidence="8">
    <location>
        <begin position="197"/>
        <end position="219"/>
    </location>
</feature>
<protein>
    <recommendedName>
        <fullName evidence="11">Sulfatase N-terminal domain-containing protein</fullName>
    </recommendedName>
</protein>
<dbReference type="CDD" id="cd16147">
    <property type="entry name" value="G6S"/>
    <property type="match status" value="1"/>
</dbReference>
<dbReference type="PANTHER" id="PTHR43108">
    <property type="entry name" value="N-ACETYLGLUCOSAMINE-6-SULFATASE FAMILY MEMBER"/>
    <property type="match status" value="1"/>
</dbReference>
<evidence type="ECO:0000256" key="4">
    <source>
        <dbReference type="ARBA" id="ARBA00022729"/>
    </source>
</evidence>
<feature type="compositionally biased region" description="Basic and acidic residues" evidence="9">
    <location>
        <begin position="139"/>
        <end position="155"/>
    </location>
</feature>
<keyword evidence="7" id="KW-0325">Glycoprotein</keyword>
<dbReference type="InterPro" id="IPR001680">
    <property type="entry name" value="WD40_rpt"/>
</dbReference>
<dbReference type="PROSITE" id="PS00678">
    <property type="entry name" value="WD_REPEATS_1"/>
    <property type="match status" value="1"/>
</dbReference>
<dbReference type="SUPFAM" id="SSF53649">
    <property type="entry name" value="Alkaline phosphatase-like"/>
    <property type="match status" value="1"/>
</dbReference>
<gene>
    <name evidence="12" type="ORF">NMOB1V02_LOCUS2048</name>
</gene>
<evidence type="ECO:0000256" key="3">
    <source>
        <dbReference type="ARBA" id="ARBA00022574"/>
    </source>
</evidence>
<dbReference type="Gene3D" id="3.40.720.10">
    <property type="entry name" value="Alkaline Phosphatase, subunit A"/>
    <property type="match status" value="1"/>
</dbReference>
<evidence type="ECO:0000256" key="9">
    <source>
        <dbReference type="SAM" id="MobiDB-lite"/>
    </source>
</evidence>
<accession>A0A7R9GB23</accession>
<dbReference type="InterPro" id="IPR017850">
    <property type="entry name" value="Alkaline_phosphatase_core_sf"/>
</dbReference>
<evidence type="ECO:0000256" key="2">
    <source>
        <dbReference type="ARBA" id="ARBA00008779"/>
    </source>
</evidence>
<feature type="transmembrane region" description="Helical" evidence="10">
    <location>
        <begin position="426"/>
        <end position="442"/>
    </location>
</feature>
<evidence type="ECO:0000259" key="11">
    <source>
        <dbReference type="Pfam" id="PF00884"/>
    </source>
</evidence>
<evidence type="ECO:0000256" key="8">
    <source>
        <dbReference type="PROSITE-ProRule" id="PRU00221"/>
    </source>
</evidence>
<evidence type="ECO:0000256" key="6">
    <source>
        <dbReference type="ARBA" id="ARBA00022801"/>
    </source>
</evidence>
<dbReference type="AlphaFoldDB" id="A0A7R9GB23"/>
<keyword evidence="4" id="KW-0732">Signal</keyword>
<dbReference type="EMBL" id="OA882257">
    <property type="protein sequence ID" value="CAD7274196.1"/>
    <property type="molecule type" value="Genomic_DNA"/>
</dbReference>
<feature type="transmembrane region" description="Helical" evidence="10">
    <location>
        <begin position="401"/>
        <end position="419"/>
    </location>
</feature>
<dbReference type="Gene3D" id="2.130.10.10">
    <property type="entry name" value="YVTN repeat-like/Quinoprotein amine dehydrogenase"/>
    <property type="match status" value="1"/>
</dbReference>
<evidence type="ECO:0000256" key="7">
    <source>
        <dbReference type="ARBA" id="ARBA00023180"/>
    </source>
</evidence>
<feature type="region of interest" description="Disordered" evidence="9">
    <location>
        <begin position="116"/>
        <end position="163"/>
    </location>
</feature>
<name>A0A7R9GB23_9CRUS</name>
<dbReference type="PANTHER" id="PTHR43108:SF16">
    <property type="entry name" value="EXTRACELLULAR SULFATASE SULF-1 HOMOLOG"/>
    <property type="match status" value="1"/>
</dbReference>
<evidence type="ECO:0000256" key="1">
    <source>
        <dbReference type="ARBA" id="ARBA00001913"/>
    </source>
</evidence>
<reference evidence="12" key="1">
    <citation type="submission" date="2020-11" db="EMBL/GenBank/DDBJ databases">
        <authorList>
            <person name="Tran Van P."/>
        </authorList>
    </citation>
    <scope>NUCLEOTIDE SEQUENCE</scope>
</reference>
<sequence length="822" mass="92000">MACAESELIAKVKFPLYCVAVLNDRHILVAGGGGAANTGVKNGAEIYSISHNGVVSKAELVKDIDTGKDAVMNCASFKNGLTTYLAAGAEGETHIFALKRRWKKCVDGELIPASTKEFPSHPEIRRRRSSSVSQSPNRKPSERSEEKVETKDTEKPSTPSNSEDIVGYDVECVKVFQTDYAAESYQKVVRSFAPSTLITGGVDGTIRVWNAETYEKTLEISLNGKEIDDISVSLDGKELVCVLKDQVAPVLSLADGSRLNDVVFKPQEDAKYFFKRVKFARHHLFSINNPVGKPRLPGYLVKYSYPNYKQLIAHKSKETLSALALSQDENFLAVGTMFDGSVEIFIAFSLQLVKRVSGTHKSFITGLEFFPGLEAAYDASVVSISVDNSVQLHHVEKRREIRLLPVLIIGILVIVATFCGCKMKESLFVSFGLLLCLVIQSIDCRGAKNFDVFRGKSRRSSGRKRFMETDDPRPNIILMITDDQDVELGSLKFMPKTLKLLRDEGSEFFNSYVTTPMCCPSRSSMLTGMYAHNHGVLTNKDNCSSTNWIRNFEPKTFAPYLSKAGYRTGYFGKYLNKYDGNRVPPGWKEWVGLIHNSKFYNYTVNVNGKKVSHGFSYEADYFPDKILNDSVRFLRHSKQAYPGKPVFMVMSFPGPHGPEDSAPQYQHMFFNVTTHHTPAYDYAPNPDKMWILREMEPMEPIHKKFTDLLMTKRLQTLLSVDDAVERIVSELAGLGELENTYIVYTSDHGYHLGQFGLVKGKSYPFEFDIKVPFLVRGPNVEPGVRVPNIVLNVDLAPTFLDIAGVEIPPEMDGKSLLPVLER</sequence>
<evidence type="ECO:0000313" key="13">
    <source>
        <dbReference type="Proteomes" id="UP000678499"/>
    </source>
</evidence>
<keyword evidence="6" id="KW-0378">Hydrolase</keyword>
<dbReference type="Pfam" id="PF00400">
    <property type="entry name" value="WD40"/>
    <property type="match status" value="1"/>
</dbReference>
<keyword evidence="13" id="KW-1185">Reference proteome</keyword>
<keyword evidence="3 8" id="KW-0853">WD repeat</keyword>
<dbReference type="OrthoDB" id="96314at2759"/>
<comment type="similarity">
    <text evidence="2">Belongs to the sulfatase family.</text>
</comment>
<dbReference type="Pfam" id="PF00884">
    <property type="entry name" value="Sulfatase"/>
    <property type="match status" value="1"/>
</dbReference>
<feature type="domain" description="Sulfatase N-terminal" evidence="11">
    <location>
        <begin position="474"/>
        <end position="805"/>
    </location>
</feature>
<keyword evidence="5" id="KW-0677">Repeat</keyword>
<evidence type="ECO:0000256" key="5">
    <source>
        <dbReference type="ARBA" id="ARBA00022737"/>
    </source>
</evidence>
<comment type="cofactor">
    <cofactor evidence="1">
        <name>Ca(2+)</name>
        <dbReference type="ChEBI" id="CHEBI:29108"/>
    </cofactor>
</comment>
<dbReference type="InterPro" id="IPR015943">
    <property type="entry name" value="WD40/YVTN_repeat-like_dom_sf"/>
</dbReference>
<keyword evidence="10" id="KW-1133">Transmembrane helix</keyword>
<dbReference type="PROSITE" id="PS50082">
    <property type="entry name" value="WD_REPEATS_2"/>
    <property type="match status" value="1"/>
</dbReference>
<dbReference type="Proteomes" id="UP000678499">
    <property type="component" value="Unassembled WGS sequence"/>
</dbReference>
<dbReference type="GO" id="GO:0005539">
    <property type="term" value="F:glycosaminoglycan binding"/>
    <property type="evidence" value="ECO:0007669"/>
    <property type="project" value="TreeGrafter"/>
</dbReference>
<organism evidence="12">
    <name type="scientific">Notodromas monacha</name>
    <dbReference type="NCBI Taxonomy" id="399045"/>
    <lineage>
        <taxon>Eukaryota</taxon>
        <taxon>Metazoa</taxon>
        <taxon>Ecdysozoa</taxon>
        <taxon>Arthropoda</taxon>
        <taxon>Crustacea</taxon>
        <taxon>Oligostraca</taxon>
        <taxon>Ostracoda</taxon>
        <taxon>Podocopa</taxon>
        <taxon>Podocopida</taxon>
        <taxon>Cypridocopina</taxon>
        <taxon>Cypridoidea</taxon>
        <taxon>Cyprididae</taxon>
        <taxon>Notodromas</taxon>
    </lineage>
</organism>
<dbReference type="PROSITE" id="PS00523">
    <property type="entry name" value="SULFATASE_1"/>
    <property type="match status" value="1"/>
</dbReference>
<dbReference type="FunFam" id="3.40.720.10:FF:000050">
    <property type="entry name" value="Extracellular sulfatase SULF-1"/>
    <property type="match status" value="1"/>
</dbReference>
<proteinExistence type="inferred from homology"/>
<dbReference type="SUPFAM" id="SSF50978">
    <property type="entry name" value="WD40 repeat-like"/>
    <property type="match status" value="1"/>
</dbReference>
<dbReference type="InterPro" id="IPR024607">
    <property type="entry name" value="Sulfatase_CS"/>
</dbReference>
<dbReference type="InterPro" id="IPR036322">
    <property type="entry name" value="WD40_repeat_dom_sf"/>
</dbReference>
<evidence type="ECO:0000256" key="10">
    <source>
        <dbReference type="SAM" id="Phobius"/>
    </source>
</evidence>
<keyword evidence="10" id="KW-0812">Transmembrane</keyword>
<keyword evidence="10" id="KW-0472">Membrane</keyword>
<dbReference type="GO" id="GO:0008449">
    <property type="term" value="F:N-acetylglucosamine-6-sulfatase activity"/>
    <property type="evidence" value="ECO:0007669"/>
    <property type="project" value="TreeGrafter"/>
</dbReference>
<evidence type="ECO:0000313" key="12">
    <source>
        <dbReference type="EMBL" id="CAD7274196.1"/>
    </source>
</evidence>
<dbReference type="InterPro" id="IPR019775">
    <property type="entry name" value="WD40_repeat_CS"/>
</dbReference>
<dbReference type="EMBL" id="CAJPEX010000220">
    <property type="protein sequence ID" value="CAG0914348.1"/>
    <property type="molecule type" value="Genomic_DNA"/>
</dbReference>
<dbReference type="InterPro" id="IPR000917">
    <property type="entry name" value="Sulfatase_N"/>
</dbReference>